<accession>A0ACA9PN65</accession>
<evidence type="ECO:0000313" key="1">
    <source>
        <dbReference type="EMBL" id="CAG8716750.1"/>
    </source>
</evidence>
<gene>
    <name evidence="1" type="ORF">ACOLOM_LOCUS10938</name>
</gene>
<evidence type="ECO:0000313" key="2">
    <source>
        <dbReference type="Proteomes" id="UP000789525"/>
    </source>
</evidence>
<dbReference type="Proteomes" id="UP000789525">
    <property type="component" value="Unassembled WGS sequence"/>
</dbReference>
<feature type="non-terminal residue" evidence="1">
    <location>
        <position position="264"/>
    </location>
</feature>
<protein>
    <submittedName>
        <fullName evidence="1">13304_t:CDS:1</fullName>
    </submittedName>
</protein>
<dbReference type="EMBL" id="CAJVPT010037203">
    <property type="protein sequence ID" value="CAG8716750.1"/>
    <property type="molecule type" value="Genomic_DNA"/>
</dbReference>
<name>A0ACA9PN65_9GLOM</name>
<organism evidence="1 2">
    <name type="scientific">Acaulospora colombiana</name>
    <dbReference type="NCBI Taxonomy" id="27376"/>
    <lineage>
        <taxon>Eukaryota</taxon>
        <taxon>Fungi</taxon>
        <taxon>Fungi incertae sedis</taxon>
        <taxon>Mucoromycota</taxon>
        <taxon>Glomeromycotina</taxon>
        <taxon>Glomeromycetes</taxon>
        <taxon>Diversisporales</taxon>
        <taxon>Acaulosporaceae</taxon>
        <taxon>Acaulospora</taxon>
    </lineage>
</organism>
<reference evidence="1" key="1">
    <citation type="submission" date="2021-06" db="EMBL/GenBank/DDBJ databases">
        <authorList>
            <person name="Kallberg Y."/>
            <person name="Tangrot J."/>
            <person name="Rosling A."/>
        </authorList>
    </citation>
    <scope>NUCLEOTIDE SEQUENCE</scope>
    <source>
        <strain evidence="1">CL356</strain>
    </source>
</reference>
<comment type="caution">
    <text evidence="1">The sequence shown here is derived from an EMBL/GenBank/DDBJ whole genome shotgun (WGS) entry which is preliminary data.</text>
</comment>
<sequence length="264" mass="28949">MGGGHHTSYAAITNSIRQHDPAIERWYNMREDIYKNFRFTPYAARRVLLWGVAVPAVTVYVLYDHMLMSLRNPKAGSTPTPPLRKSIPTVTSSPATGLQPTTPSALATEISITSNSLVTNDAGSVQPSVSSSFTASPNTATDSGSSSKINRTALIGIIVGGSAFILLIFLIALFYILRRRKRRRGLPDKLPPSTVDEESKPPIHQEPSKPVSFEQPRKRSIGEGPVYEAVNHEAQDSPIHPNPAFLHEKDKELSSEATTPNMRH</sequence>
<proteinExistence type="predicted"/>
<keyword evidence="2" id="KW-1185">Reference proteome</keyword>